<dbReference type="PANTHER" id="PTHR21310">
    <property type="entry name" value="AMINOGLYCOSIDE PHOSPHOTRANSFERASE-RELATED-RELATED"/>
    <property type="match status" value="1"/>
</dbReference>
<feature type="domain" description="Aminoglycoside phosphotransferase" evidence="1">
    <location>
        <begin position="92"/>
        <end position="278"/>
    </location>
</feature>
<dbReference type="Proteomes" id="UP001225356">
    <property type="component" value="Unassembled WGS sequence"/>
</dbReference>
<keyword evidence="2" id="KW-0418">Kinase</keyword>
<comment type="caution">
    <text evidence="2">The sequence shown here is derived from an EMBL/GenBank/DDBJ whole genome shotgun (WGS) entry which is preliminary data.</text>
</comment>
<dbReference type="SUPFAM" id="SSF56112">
    <property type="entry name" value="Protein kinase-like (PK-like)"/>
    <property type="match status" value="1"/>
</dbReference>
<keyword evidence="2" id="KW-0808">Transferase</keyword>
<dbReference type="Gene3D" id="3.90.1200.10">
    <property type="match status" value="1"/>
</dbReference>
<dbReference type="InterPro" id="IPR051678">
    <property type="entry name" value="AGP_Transferase"/>
</dbReference>
<gene>
    <name evidence="2" type="ORF">J2853_004460</name>
</gene>
<reference evidence="2 3" key="1">
    <citation type="submission" date="2023-07" db="EMBL/GenBank/DDBJ databases">
        <title>Sequencing the genomes of 1000 actinobacteria strains.</title>
        <authorList>
            <person name="Klenk H.-P."/>
        </authorList>
    </citation>
    <scope>NUCLEOTIDE SEQUENCE [LARGE SCALE GENOMIC DNA]</scope>
    <source>
        <strain evidence="2 3">DSM 46740</strain>
    </source>
</reference>
<accession>A0ABT9QEY6</accession>
<dbReference type="EMBL" id="JAUSQU010000001">
    <property type="protein sequence ID" value="MDP9845249.1"/>
    <property type="molecule type" value="Genomic_DNA"/>
</dbReference>
<organism evidence="2 3">
    <name type="scientific">Streptosporangium lutulentum</name>
    <dbReference type="NCBI Taxonomy" id="1461250"/>
    <lineage>
        <taxon>Bacteria</taxon>
        <taxon>Bacillati</taxon>
        <taxon>Actinomycetota</taxon>
        <taxon>Actinomycetes</taxon>
        <taxon>Streptosporangiales</taxon>
        <taxon>Streptosporangiaceae</taxon>
        <taxon>Streptosporangium</taxon>
    </lineage>
</organism>
<dbReference type="GO" id="GO:0016301">
    <property type="term" value="F:kinase activity"/>
    <property type="evidence" value="ECO:0007669"/>
    <property type="project" value="UniProtKB-KW"/>
</dbReference>
<sequence length="375" mass="43263">MPEEPQQTAQMRTSVRDLDELRERLRSWLTGRLGCPVTVSRLSHPAGNGMSSETLIFDASWDAPEGRQDLRCVARMEPASEAVPVFPTYDLGKQFDVMRTVRERAGVLAPRPLWFEPDPGPMGAPFFVMERLVGDVPPDMPPYTFQSWLLKAPPESRERLQRQSVEILARLHDTAFTSEELRPLETSGPGGTALRRHVDEQRAYYDWAHGSMRIPLLERGFDWLEEHWPADPGPDVLSWGDARIGNVMYRDFTPVAVLDWEMATVAPRELDLAWMIFLHQFFQEVAGAFELPGLPDFMQREDVCRTYQEMTGHQPRDMEFYEMYAALRHGVIMARVWQRRIHFGEQPMPENPEELILHRAAIERMLDGSYWRPGS</sequence>
<dbReference type="PANTHER" id="PTHR21310:SF40">
    <property type="entry name" value="AMINOGLYCOSIDE PHOSPHOTRANSFERASE DOMAIN-CONTAINING PROTEIN-RELATED"/>
    <property type="match status" value="1"/>
</dbReference>
<dbReference type="Gene3D" id="3.30.200.20">
    <property type="entry name" value="Phosphorylase Kinase, domain 1"/>
    <property type="match status" value="1"/>
</dbReference>
<keyword evidence="3" id="KW-1185">Reference proteome</keyword>
<evidence type="ECO:0000313" key="2">
    <source>
        <dbReference type="EMBL" id="MDP9845249.1"/>
    </source>
</evidence>
<dbReference type="InterPro" id="IPR041726">
    <property type="entry name" value="ACAD10_11_N"/>
</dbReference>
<protein>
    <submittedName>
        <fullName evidence="2">Aminoglycoside phosphotransferase (APT) family kinase protein</fullName>
    </submittedName>
</protein>
<name>A0ABT9QEY6_9ACTN</name>
<evidence type="ECO:0000313" key="3">
    <source>
        <dbReference type="Proteomes" id="UP001225356"/>
    </source>
</evidence>
<dbReference type="CDD" id="cd05154">
    <property type="entry name" value="ACAD10_11_N-like"/>
    <property type="match status" value="1"/>
</dbReference>
<evidence type="ECO:0000259" key="1">
    <source>
        <dbReference type="Pfam" id="PF01636"/>
    </source>
</evidence>
<dbReference type="Pfam" id="PF01636">
    <property type="entry name" value="APH"/>
    <property type="match status" value="1"/>
</dbReference>
<dbReference type="InterPro" id="IPR011009">
    <property type="entry name" value="Kinase-like_dom_sf"/>
</dbReference>
<dbReference type="InterPro" id="IPR002575">
    <property type="entry name" value="Aminoglycoside_PTrfase"/>
</dbReference>
<proteinExistence type="predicted"/>
<dbReference type="RefSeq" id="WP_307560743.1">
    <property type="nucleotide sequence ID" value="NZ_JAUSQU010000001.1"/>
</dbReference>